<name>A0AAE3VHS9_9BACT</name>
<comment type="similarity">
    <text evidence="1">Belongs to the short-chain dehydrogenases/reductases (SDR) family.</text>
</comment>
<evidence type="ECO:0000313" key="5">
    <source>
        <dbReference type="Proteomes" id="UP001238163"/>
    </source>
</evidence>
<evidence type="ECO:0000256" key="1">
    <source>
        <dbReference type="ARBA" id="ARBA00006484"/>
    </source>
</evidence>
<dbReference type="PRINTS" id="PR00080">
    <property type="entry name" value="SDRFAMILY"/>
</dbReference>
<dbReference type="GO" id="GO:0004316">
    <property type="term" value="F:3-oxoacyl-[acyl-carrier-protein] reductase (NADPH) activity"/>
    <property type="evidence" value="ECO:0007669"/>
    <property type="project" value="UniProtKB-EC"/>
</dbReference>
<dbReference type="EC" id="1.1.1.100" evidence="4"/>
<gene>
    <name evidence="4" type="ORF">J3R75_002511</name>
</gene>
<dbReference type="AlphaFoldDB" id="A0AAE3VHS9"/>
<dbReference type="NCBIfam" id="NF009466">
    <property type="entry name" value="PRK12826.1-2"/>
    <property type="match status" value="1"/>
</dbReference>
<dbReference type="InterPro" id="IPR057326">
    <property type="entry name" value="KR_dom"/>
</dbReference>
<dbReference type="Proteomes" id="UP001238163">
    <property type="component" value="Unassembled WGS sequence"/>
</dbReference>
<sequence>MISYDFTGQTAVVTGGTRGIGAAISMALLKAGANVVAVYGGNREAAEAFAAQSGDAADRLQLACCDVADYAQAEAFFANFDQGHDRLDILVNSAGIRQDGVVAMLPEDAWRKVIDVNLTGTYVMSKLAVQRMLRNRYGRIIGITSPSGRIGFEGQANYAASKAGQVAFIKSLSKEVAKRKITANCVSPGFIDTDFIAALSPEQLAAYKAMVPQKRFGRAEEIANAVLFLASEESEYITGTVLEVAGGL</sequence>
<evidence type="ECO:0000259" key="3">
    <source>
        <dbReference type="SMART" id="SM00822"/>
    </source>
</evidence>
<protein>
    <submittedName>
        <fullName evidence="4">3-oxoacyl-[acyl-carrier protein] reductase</fullName>
        <ecNumber evidence="4">1.1.1.100</ecNumber>
    </submittedName>
</protein>
<dbReference type="RefSeq" id="WP_307261910.1">
    <property type="nucleotide sequence ID" value="NZ_JAUSVL010000001.1"/>
</dbReference>
<keyword evidence="2 4" id="KW-0560">Oxidoreductase</keyword>
<organism evidence="4 5">
    <name type="scientific">Oligosphaera ethanolica</name>
    <dbReference type="NCBI Taxonomy" id="760260"/>
    <lineage>
        <taxon>Bacteria</taxon>
        <taxon>Pseudomonadati</taxon>
        <taxon>Lentisphaerota</taxon>
        <taxon>Oligosphaeria</taxon>
        <taxon>Oligosphaerales</taxon>
        <taxon>Oligosphaeraceae</taxon>
        <taxon>Oligosphaera</taxon>
    </lineage>
</organism>
<dbReference type="EMBL" id="JAUSVL010000001">
    <property type="protein sequence ID" value="MDQ0290404.1"/>
    <property type="molecule type" value="Genomic_DNA"/>
</dbReference>
<evidence type="ECO:0000313" key="4">
    <source>
        <dbReference type="EMBL" id="MDQ0290404.1"/>
    </source>
</evidence>
<evidence type="ECO:0000256" key="2">
    <source>
        <dbReference type="ARBA" id="ARBA00023002"/>
    </source>
</evidence>
<dbReference type="Gene3D" id="3.40.50.720">
    <property type="entry name" value="NAD(P)-binding Rossmann-like Domain"/>
    <property type="match status" value="1"/>
</dbReference>
<accession>A0AAE3VHS9</accession>
<dbReference type="FunFam" id="3.40.50.720:FF:000173">
    <property type="entry name" value="3-oxoacyl-[acyl-carrier protein] reductase"/>
    <property type="match status" value="1"/>
</dbReference>
<dbReference type="InterPro" id="IPR002347">
    <property type="entry name" value="SDR_fam"/>
</dbReference>
<reference evidence="4" key="1">
    <citation type="submission" date="2023-07" db="EMBL/GenBank/DDBJ databases">
        <title>Genomic Encyclopedia of Type Strains, Phase IV (KMG-IV): sequencing the most valuable type-strain genomes for metagenomic binning, comparative biology and taxonomic classification.</title>
        <authorList>
            <person name="Goeker M."/>
        </authorList>
    </citation>
    <scope>NUCLEOTIDE SEQUENCE</scope>
    <source>
        <strain evidence="4">DSM 24202</strain>
    </source>
</reference>
<proteinExistence type="inferred from homology"/>
<feature type="domain" description="Ketoreductase" evidence="3">
    <location>
        <begin position="9"/>
        <end position="193"/>
    </location>
</feature>
<keyword evidence="5" id="KW-1185">Reference proteome</keyword>
<dbReference type="PANTHER" id="PTHR42879">
    <property type="entry name" value="3-OXOACYL-(ACYL-CARRIER-PROTEIN) REDUCTASE"/>
    <property type="match status" value="1"/>
</dbReference>
<dbReference type="PRINTS" id="PR00081">
    <property type="entry name" value="GDHRDH"/>
</dbReference>
<dbReference type="InterPro" id="IPR050259">
    <property type="entry name" value="SDR"/>
</dbReference>
<dbReference type="SMART" id="SM00822">
    <property type="entry name" value="PKS_KR"/>
    <property type="match status" value="1"/>
</dbReference>
<dbReference type="SUPFAM" id="SSF51735">
    <property type="entry name" value="NAD(P)-binding Rossmann-fold domains"/>
    <property type="match status" value="1"/>
</dbReference>
<dbReference type="InterPro" id="IPR036291">
    <property type="entry name" value="NAD(P)-bd_dom_sf"/>
</dbReference>
<dbReference type="PANTHER" id="PTHR42879:SF2">
    <property type="entry name" value="3-OXOACYL-[ACYL-CARRIER-PROTEIN] REDUCTASE FABG"/>
    <property type="match status" value="1"/>
</dbReference>
<comment type="caution">
    <text evidence="4">The sequence shown here is derived from an EMBL/GenBank/DDBJ whole genome shotgun (WGS) entry which is preliminary data.</text>
</comment>
<dbReference type="Pfam" id="PF13561">
    <property type="entry name" value="adh_short_C2"/>
    <property type="match status" value="1"/>
</dbReference>